<dbReference type="Gene3D" id="3.30.420.40">
    <property type="match status" value="1"/>
</dbReference>
<keyword evidence="7" id="KW-1185">Reference proteome</keyword>
<evidence type="ECO:0008006" key="8">
    <source>
        <dbReference type="Google" id="ProtNLM"/>
    </source>
</evidence>
<dbReference type="PANTHER" id="PTHR12280">
    <property type="entry name" value="PANTOTHENATE KINASE"/>
    <property type="match status" value="1"/>
</dbReference>
<name>T1FVH6_HELRO</name>
<dbReference type="Pfam" id="PF03630">
    <property type="entry name" value="Fumble"/>
    <property type="match status" value="1"/>
</dbReference>
<evidence type="ECO:0000313" key="6">
    <source>
        <dbReference type="EnsemblMetazoa" id="HelroP193936"/>
    </source>
</evidence>
<feature type="compositionally biased region" description="Low complexity" evidence="4">
    <location>
        <begin position="1"/>
        <end position="32"/>
    </location>
</feature>
<dbReference type="Proteomes" id="UP000015101">
    <property type="component" value="Unassembled WGS sequence"/>
</dbReference>
<sequence>MASLSSLPTSSSSSPSSTTTTSSSSSMTSSSSHFSEEEEILKLPHELMDFPLGFVVDAGGSVTKVLYRSKLDYSAGRLIKPSDHGLLRLRYFNTVDVKLINDFLKENCDVRAARDQNINNSTSRDNNSSSSSSNNGSSCSSDKVTWYMTGVTTQHFKASLERDFGISLILYSEMMGLQKTLKNFPALNVGHFEKNMAAIHSAVNSIRTIVPAMRKFTEIEENNNNKSNNNNIFGGDNDDVKNDLNVNYDNDRGAKEDEEMNEDGNTDSRDSPLPAVGLLTTDDVNGWIVENLLTLHSNLDFVTPCIVVLFGSASVTFLDFDEFMKMAEKGRAENVTTMTSDLRHKNHHDDDSYNAIPDNVPAFQLGKLSSSGFQERAKYSKEDLAAGLLSFQAKTVSKLVLLNCRVHKISNVYMCGSLAKYALARRLIEEDFVTEALYLNITEGGPLIKMDFIRHPGFLVGLGIWLANVELNKRLKEKSPE</sequence>
<dbReference type="EMBL" id="AMQM01007283">
    <property type="status" value="NOT_ANNOTATED_CDS"/>
    <property type="molecule type" value="Genomic_DNA"/>
</dbReference>
<dbReference type="GeneID" id="20212822"/>
<keyword evidence="3" id="KW-0173">Coenzyme A biosynthesis</keyword>
<proteinExistence type="predicted"/>
<gene>
    <name evidence="6" type="primary">20212822</name>
    <name evidence="5" type="ORF">HELRODRAFT_193936</name>
</gene>
<feature type="region of interest" description="Disordered" evidence="4">
    <location>
        <begin position="221"/>
        <end position="274"/>
    </location>
</feature>
<keyword evidence="2" id="KW-0067">ATP-binding</keyword>
<evidence type="ECO:0000256" key="1">
    <source>
        <dbReference type="ARBA" id="ARBA00022741"/>
    </source>
</evidence>
<dbReference type="HOGENOM" id="CLU_604509_0_0_1"/>
<dbReference type="SUPFAM" id="SSF53067">
    <property type="entry name" value="Actin-like ATPase domain"/>
    <property type="match status" value="1"/>
</dbReference>
<feature type="region of interest" description="Disordered" evidence="4">
    <location>
        <begin position="115"/>
        <end position="141"/>
    </location>
</feature>
<feature type="compositionally biased region" description="Acidic residues" evidence="4">
    <location>
        <begin position="256"/>
        <end position="265"/>
    </location>
</feature>
<evidence type="ECO:0000313" key="7">
    <source>
        <dbReference type="Proteomes" id="UP000015101"/>
    </source>
</evidence>
<dbReference type="RefSeq" id="XP_009028153.1">
    <property type="nucleotide sequence ID" value="XM_009029905.1"/>
</dbReference>
<reference evidence="6" key="3">
    <citation type="submission" date="2015-06" db="UniProtKB">
        <authorList>
            <consortium name="EnsemblMetazoa"/>
        </authorList>
    </citation>
    <scope>IDENTIFICATION</scope>
</reference>
<dbReference type="EMBL" id="KB097594">
    <property type="protein sequence ID" value="ESN93731.1"/>
    <property type="molecule type" value="Genomic_DNA"/>
</dbReference>
<feature type="compositionally biased region" description="Low complexity" evidence="4">
    <location>
        <begin position="222"/>
        <end position="231"/>
    </location>
</feature>
<dbReference type="GO" id="GO:0015937">
    <property type="term" value="P:coenzyme A biosynthetic process"/>
    <property type="evidence" value="ECO:0000318"/>
    <property type="project" value="GO_Central"/>
</dbReference>
<dbReference type="CTD" id="20212822"/>
<dbReference type="STRING" id="6412.T1FVH6"/>
<dbReference type="GO" id="GO:0005829">
    <property type="term" value="C:cytosol"/>
    <property type="evidence" value="ECO:0000318"/>
    <property type="project" value="GO_Central"/>
</dbReference>
<dbReference type="GO" id="GO:0016791">
    <property type="term" value="F:phosphatase activity"/>
    <property type="evidence" value="ECO:0000318"/>
    <property type="project" value="GO_Central"/>
</dbReference>
<dbReference type="AlphaFoldDB" id="T1FVH6"/>
<accession>T1FVH6</accession>
<evidence type="ECO:0000256" key="4">
    <source>
        <dbReference type="SAM" id="MobiDB-lite"/>
    </source>
</evidence>
<evidence type="ECO:0000256" key="2">
    <source>
        <dbReference type="ARBA" id="ARBA00022840"/>
    </source>
</evidence>
<evidence type="ECO:0000313" key="5">
    <source>
        <dbReference type="EMBL" id="ESN93731.1"/>
    </source>
</evidence>
<feature type="compositionally biased region" description="Low complexity" evidence="4">
    <location>
        <begin position="117"/>
        <end position="141"/>
    </location>
</feature>
<protein>
    <recommendedName>
        <fullName evidence="8">Pantothenate kinase</fullName>
    </recommendedName>
</protein>
<dbReference type="InterPro" id="IPR043129">
    <property type="entry name" value="ATPase_NBD"/>
</dbReference>
<dbReference type="InParanoid" id="T1FVH6"/>
<reference evidence="5 7" key="2">
    <citation type="journal article" date="2013" name="Nature">
        <title>Insights into bilaterian evolution from three spiralian genomes.</title>
        <authorList>
            <person name="Simakov O."/>
            <person name="Marletaz F."/>
            <person name="Cho S.J."/>
            <person name="Edsinger-Gonzales E."/>
            <person name="Havlak P."/>
            <person name="Hellsten U."/>
            <person name="Kuo D.H."/>
            <person name="Larsson T."/>
            <person name="Lv J."/>
            <person name="Arendt D."/>
            <person name="Savage R."/>
            <person name="Osoegawa K."/>
            <person name="de Jong P."/>
            <person name="Grimwood J."/>
            <person name="Chapman J.A."/>
            <person name="Shapiro H."/>
            <person name="Aerts A."/>
            <person name="Otillar R.P."/>
            <person name="Terry A.Y."/>
            <person name="Boore J.L."/>
            <person name="Grigoriev I.V."/>
            <person name="Lindberg D.R."/>
            <person name="Seaver E.C."/>
            <person name="Weisblat D.A."/>
            <person name="Putnam N.H."/>
            <person name="Rokhsar D.S."/>
        </authorList>
    </citation>
    <scope>NUCLEOTIDE SEQUENCE</scope>
</reference>
<dbReference type="OrthoDB" id="6287391at2759"/>
<dbReference type="EnsemblMetazoa" id="HelroT193936">
    <property type="protein sequence ID" value="HelroP193936"/>
    <property type="gene ID" value="HelroG193936"/>
</dbReference>
<reference evidence="7" key="1">
    <citation type="submission" date="2012-12" db="EMBL/GenBank/DDBJ databases">
        <authorList>
            <person name="Hellsten U."/>
            <person name="Grimwood J."/>
            <person name="Chapman J.A."/>
            <person name="Shapiro H."/>
            <person name="Aerts A."/>
            <person name="Otillar R.P."/>
            <person name="Terry A.Y."/>
            <person name="Boore J.L."/>
            <person name="Simakov O."/>
            <person name="Marletaz F."/>
            <person name="Cho S.-J."/>
            <person name="Edsinger-Gonzales E."/>
            <person name="Havlak P."/>
            <person name="Kuo D.-H."/>
            <person name="Larsson T."/>
            <person name="Lv J."/>
            <person name="Arendt D."/>
            <person name="Savage R."/>
            <person name="Osoegawa K."/>
            <person name="de Jong P."/>
            <person name="Lindberg D.R."/>
            <person name="Seaver E.C."/>
            <person name="Weisblat D.A."/>
            <person name="Putnam N.H."/>
            <person name="Grigoriev I.V."/>
            <person name="Rokhsar D.S."/>
        </authorList>
    </citation>
    <scope>NUCLEOTIDE SEQUENCE</scope>
</reference>
<dbReference type="KEGG" id="hro:HELRODRAFT_193936"/>
<organism evidence="6 7">
    <name type="scientific">Helobdella robusta</name>
    <name type="common">Californian leech</name>
    <dbReference type="NCBI Taxonomy" id="6412"/>
    <lineage>
        <taxon>Eukaryota</taxon>
        <taxon>Metazoa</taxon>
        <taxon>Spiralia</taxon>
        <taxon>Lophotrochozoa</taxon>
        <taxon>Annelida</taxon>
        <taxon>Clitellata</taxon>
        <taxon>Hirudinea</taxon>
        <taxon>Rhynchobdellida</taxon>
        <taxon>Glossiphoniidae</taxon>
        <taxon>Helobdella</taxon>
    </lineage>
</organism>
<keyword evidence="1" id="KW-0547">Nucleotide-binding</keyword>
<dbReference type="GO" id="GO:0005524">
    <property type="term" value="F:ATP binding"/>
    <property type="evidence" value="ECO:0007669"/>
    <property type="project" value="UniProtKB-KW"/>
</dbReference>
<dbReference type="GO" id="GO:0005634">
    <property type="term" value="C:nucleus"/>
    <property type="evidence" value="ECO:0000318"/>
    <property type="project" value="GO_Central"/>
</dbReference>
<feature type="region of interest" description="Disordered" evidence="4">
    <location>
        <begin position="1"/>
        <end position="36"/>
    </location>
</feature>
<dbReference type="InterPro" id="IPR004567">
    <property type="entry name" value="Type_II_PanK"/>
</dbReference>
<dbReference type="PANTHER" id="PTHR12280:SF20">
    <property type="entry name" value="4'-PHOSPHOPANTETHEINE PHOSPHATASE"/>
    <property type="match status" value="1"/>
</dbReference>
<evidence type="ECO:0000256" key="3">
    <source>
        <dbReference type="ARBA" id="ARBA00022993"/>
    </source>
</evidence>